<evidence type="ECO:0000313" key="1">
    <source>
        <dbReference type="EMBL" id="JAT69867.1"/>
    </source>
</evidence>
<dbReference type="AlphaFoldDB" id="A0A1D1ZSQ5"/>
<accession>A0A1D1ZSQ5</accession>
<proteinExistence type="predicted"/>
<name>A0A1D1ZSQ5_AUXPR</name>
<sequence length="222" mass="24033">MANLGYPARALEGPVTDLDGGVVEGPTSPARRKLLLANSAITPCNRLEWSLAAGAPNQADEEANLDASLPTRFPSQDASPSSSFTSIMHSMRPRPLSADPDAGLYDAPIWMLCCYALSQLPGQRGSLACIHATLAALLCGHVVLPWVNQLHKYLATSSLDGRGIQKHVTTEGQREYQLHEDCIPSVLKPGWLHFKRWASLQTQSSQPGTSKQHTFSAFTLFA</sequence>
<organism evidence="1">
    <name type="scientific">Auxenochlorella protothecoides</name>
    <name type="common">Green microalga</name>
    <name type="synonym">Chlorella protothecoides</name>
    <dbReference type="NCBI Taxonomy" id="3075"/>
    <lineage>
        <taxon>Eukaryota</taxon>
        <taxon>Viridiplantae</taxon>
        <taxon>Chlorophyta</taxon>
        <taxon>core chlorophytes</taxon>
        <taxon>Trebouxiophyceae</taxon>
        <taxon>Chlorellales</taxon>
        <taxon>Chlorellaceae</taxon>
        <taxon>Auxenochlorella</taxon>
    </lineage>
</organism>
<gene>
    <name evidence="1" type="ORF">g.11405</name>
</gene>
<protein>
    <submittedName>
        <fullName evidence="1">Uncharacterized protein</fullName>
    </submittedName>
</protein>
<reference evidence="1" key="1">
    <citation type="submission" date="2015-08" db="EMBL/GenBank/DDBJ databases">
        <authorList>
            <person name="Babu N.S."/>
            <person name="Beckwith C.J."/>
            <person name="Beseler K.G."/>
            <person name="Brison A."/>
            <person name="Carone J.V."/>
            <person name="Caskin T.P."/>
            <person name="Diamond M."/>
            <person name="Durham M.E."/>
            <person name="Foxe J.M."/>
            <person name="Go M."/>
            <person name="Henderson B.A."/>
            <person name="Jones I.B."/>
            <person name="McGettigan J.A."/>
            <person name="Micheletti S.J."/>
            <person name="Nasrallah M.E."/>
            <person name="Ortiz D."/>
            <person name="Piller C.R."/>
            <person name="Privatt S.R."/>
            <person name="Schneider S.L."/>
            <person name="Sharp S."/>
            <person name="Smith T.C."/>
            <person name="Stanton J.D."/>
            <person name="Ullery H.E."/>
            <person name="Wilson R.J."/>
            <person name="Serrano M.G."/>
            <person name="Buck G."/>
            <person name="Lee V."/>
            <person name="Wang Y."/>
            <person name="Carvalho R."/>
            <person name="Voegtly L."/>
            <person name="Shi R."/>
            <person name="Duckworth R."/>
            <person name="Johnson A."/>
            <person name="Loviza R."/>
            <person name="Walstead R."/>
            <person name="Shah Z."/>
            <person name="Kiflezghi M."/>
            <person name="Wade K."/>
            <person name="Ball S.L."/>
            <person name="Bradley K.W."/>
            <person name="Asai D.J."/>
            <person name="Bowman C.A."/>
            <person name="Russell D.A."/>
            <person name="Pope W.H."/>
            <person name="Jacobs-Sera D."/>
            <person name="Hendrix R.W."/>
            <person name="Hatfull G.F."/>
        </authorList>
    </citation>
    <scope>NUCLEOTIDE SEQUENCE</scope>
</reference>
<dbReference type="EMBL" id="GDKF01008755">
    <property type="protein sequence ID" value="JAT69867.1"/>
    <property type="molecule type" value="Transcribed_RNA"/>
</dbReference>